<dbReference type="Proteomes" id="UP000262172">
    <property type="component" value="Unassembled WGS sequence"/>
</dbReference>
<keyword evidence="2 4" id="KW-0238">DNA-binding</keyword>
<dbReference type="Gene3D" id="1.10.357.10">
    <property type="entry name" value="Tetracycline Repressor, domain 2"/>
    <property type="match status" value="1"/>
</dbReference>
<keyword evidence="8" id="KW-1185">Reference proteome</keyword>
<evidence type="ECO:0000313" key="7">
    <source>
        <dbReference type="EMBL" id="REJ05601.1"/>
    </source>
</evidence>
<dbReference type="SUPFAM" id="SSF48498">
    <property type="entry name" value="Tetracyclin repressor-like, C-terminal domain"/>
    <property type="match status" value="1"/>
</dbReference>
<accession>A0A371NTN6</accession>
<dbReference type="AlphaFoldDB" id="A0A371NTN6"/>
<dbReference type="GO" id="GO:0000976">
    <property type="term" value="F:transcription cis-regulatory region binding"/>
    <property type="evidence" value="ECO:0007669"/>
    <property type="project" value="TreeGrafter"/>
</dbReference>
<name>A0A371NTN6_9MICO</name>
<dbReference type="Pfam" id="PF00440">
    <property type="entry name" value="TetR_N"/>
    <property type="match status" value="1"/>
</dbReference>
<dbReference type="PANTHER" id="PTHR30055">
    <property type="entry name" value="HTH-TYPE TRANSCRIPTIONAL REGULATOR RUTR"/>
    <property type="match status" value="1"/>
</dbReference>
<evidence type="ECO:0000256" key="4">
    <source>
        <dbReference type="PROSITE-ProRule" id="PRU00335"/>
    </source>
</evidence>
<gene>
    <name evidence="7" type="ORF">DY023_09285</name>
</gene>
<feature type="domain" description="HTH tetR-type" evidence="6">
    <location>
        <begin position="50"/>
        <end position="109"/>
    </location>
</feature>
<feature type="region of interest" description="Disordered" evidence="5">
    <location>
        <begin position="1"/>
        <end position="21"/>
    </location>
</feature>
<evidence type="ECO:0000256" key="2">
    <source>
        <dbReference type="ARBA" id="ARBA00023125"/>
    </source>
</evidence>
<dbReference type="InterPro" id="IPR001647">
    <property type="entry name" value="HTH_TetR"/>
</dbReference>
<keyword evidence="1" id="KW-0805">Transcription regulation</keyword>
<evidence type="ECO:0000259" key="6">
    <source>
        <dbReference type="PROSITE" id="PS50977"/>
    </source>
</evidence>
<dbReference type="EMBL" id="QUAB01000041">
    <property type="protein sequence ID" value="REJ05601.1"/>
    <property type="molecule type" value="Genomic_DNA"/>
</dbReference>
<reference evidence="7 8" key="1">
    <citation type="submission" date="2018-08" db="EMBL/GenBank/DDBJ databases">
        <title>Isolation, diversity and antifungal activity of Actinobacteria from cow dung.</title>
        <authorList>
            <person name="Ling L."/>
        </authorList>
    </citation>
    <scope>NUCLEOTIDE SEQUENCE [LARGE SCALE GENOMIC DNA]</scope>
    <source>
        <strain evidence="7 8">NEAU-LLE</strain>
    </source>
</reference>
<dbReference type="PROSITE" id="PS50977">
    <property type="entry name" value="HTH_TETR_2"/>
    <property type="match status" value="1"/>
</dbReference>
<dbReference type="PRINTS" id="PR00455">
    <property type="entry name" value="HTHTETR"/>
</dbReference>
<evidence type="ECO:0000256" key="5">
    <source>
        <dbReference type="SAM" id="MobiDB-lite"/>
    </source>
</evidence>
<dbReference type="OrthoDB" id="3192968at2"/>
<dbReference type="InterPro" id="IPR036271">
    <property type="entry name" value="Tet_transcr_reg_TetR-rel_C_sf"/>
</dbReference>
<evidence type="ECO:0000256" key="1">
    <source>
        <dbReference type="ARBA" id="ARBA00023015"/>
    </source>
</evidence>
<dbReference type="InterPro" id="IPR009057">
    <property type="entry name" value="Homeodomain-like_sf"/>
</dbReference>
<dbReference type="InterPro" id="IPR050109">
    <property type="entry name" value="HTH-type_TetR-like_transc_reg"/>
</dbReference>
<dbReference type="GO" id="GO:0003700">
    <property type="term" value="F:DNA-binding transcription factor activity"/>
    <property type="evidence" value="ECO:0007669"/>
    <property type="project" value="TreeGrafter"/>
</dbReference>
<dbReference type="PANTHER" id="PTHR30055:SF234">
    <property type="entry name" value="HTH-TYPE TRANSCRIPTIONAL REGULATOR BETI"/>
    <property type="match status" value="1"/>
</dbReference>
<organism evidence="7 8">
    <name type="scientific">Microbacterium bovistercoris</name>
    <dbReference type="NCBI Taxonomy" id="2293570"/>
    <lineage>
        <taxon>Bacteria</taxon>
        <taxon>Bacillati</taxon>
        <taxon>Actinomycetota</taxon>
        <taxon>Actinomycetes</taxon>
        <taxon>Micrococcales</taxon>
        <taxon>Microbacteriaceae</taxon>
        <taxon>Microbacterium</taxon>
    </lineage>
</organism>
<proteinExistence type="predicted"/>
<feature type="DNA-binding region" description="H-T-H motif" evidence="4">
    <location>
        <begin position="72"/>
        <end position="91"/>
    </location>
</feature>
<protein>
    <submittedName>
        <fullName evidence="7">TetR/AcrR family transcriptional regulator</fullName>
    </submittedName>
</protein>
<evidence type="ECO:0000256" key="3">
    <source>
        <dbReference type="ARBA" id="ARBA00023163"/>
    </source>
</evidence>
<evidence type="ECO:0000313" key="8">
    <source>
        <dbReference type="Proteomes" id="UP000262172"/>
    </source>
</evidence>
<feature type="compositionally biased region" description="Polar residues" evidence="5">
    <location>
        <begin position="8"/>
        <end position="17"/>
    </location>
</feature>
<sequence>MPRRAACRSSSGLQSERNVPFTRPSLTPLCYRGQMPDDPAAAPGRVREARANDAALFRAARDVFAERGYDAPMSLIAERAGIGVGGIYRRYASKDDLIRELRRSSLEDIVQTARSSASDAGEDGAVALFLRTHLGQAGGHLPTLLNRSMPMTPEIERLSEELHDALCALVAQDAERALVPEGFGPGDVMAAIVHLRPSASDDPDEDRALNLRHLEYYLRGLRASIADPVTIGASMSWDDWMRHNSMR</sequence>
<dbReference type="SUPFAM" id="SSF46689">
    <property type="entry name" value="Homeodomain-like"/>
    <property type="match status" value="1"/>
</dbReference>
<comment type="caution">
    <text evidence="7">The sequence shown here is derived from an EMBL/GenBank/DDBJ whole genome shotgun (WGS) entry which is preliminary data.</text>
</comment>
<keyword evidence="3" id="KW-0804">Transcription</keyword>